<dbReference type="EMBL" id="JAWDJW010002415">
    <property type="protein sequence ID" value="KAK3077873.1"/>
    <property type="molecule type" value="Genomic_DNA"/>
</dbReference>
<proteinExistence type="predicted"/>
<keyword evidence="2" id="KW-1185">Reference proteome</keyword>
<organism evidence="1 2">
    <name type="scientific">Coniosporium uncinatum</name>
    <dbReference type="NCBI Taxonomy" id="93489"/>
    <lineage>
        <taxon>Eukaryota</taxon>
        <taxon>Fungi</taxon>
        <taxon>Dikarya</taxon>
        <taxon>Ascomycota</taxon>
        <taxon>Pezizomycotina</taxon>
        <taxon>Dothideomycetes</taxon>
        <taxon>Dothideomycetes incertae sedis</taxon>
        <taxon>Coniosporium</taxon>
    </lineage>
</organism>
<accession>A0ACC3DMY7</accession>
<name>A0ACC3DMY7_9PEZI</name>
<reference evidence="1" key="1">
    <citation type="submission" date="2024-09" db="EMBL/GenBank/DDBJ databases">
        <title>Black Yeasts Isolated from many extreme environments.</title>
        <authorList>
            <person name="Coleine C."/>
            <person name="Stajich J.E."/>
            <person name="Selbmann L."/>
        </authorList>
    </citation>
    <scope>NUCLEOTIDE SEQUENCE</scope>
    <source>
        <strain evidence="1">CCFEE 5737</strain>
    </source>
</reference>
<gene>
    <name evidence="1" type="ORF">LTS18_009034</name>
</gene>
<sequence length="107" mass="11563">MAPSLKDTAKQDLESNRSALGDPVSLKAEKSDTEPTEQDRGAGKQDGKSLKDLAQEKLHDNENRTMLGDPVSMKAETSSTEVTEHDRGAAGPEGDLRKESPKKDSKL</sequence>
<protein>
    <submittedName>
        <fullName evidence="1">Uncharacterized protein</fullName>
    </submittedName>
</protein>
<dbReference type="Proteomes" id="UP001186974">
    <property type="component" value="Unassembled WGS sequence"/>
</dbReference>
<evidence type="ECO:0000313" key="1">
    <source>
        <dbReference type="EMBL" id="KAK3077873.1"/>
    </source>
</evidence>
<comment type="caution">
    <text evidence="1">The sequence shown here is derived from an EMBL/GenBank/DDBJ whole genome shotgun (WGS) entry which is preliminary data.</text>
</comment>
<evidence type="ECO:0000313" key="2">
    <source>
        <dbReference type="Proteomes" id="UP001186974"/>
    </source>
</evidence>